<evidence type="ECO:0000313" key="2">
    <source>
        <dbReference type="EMBL" id="SFZ98516.1"/>
    </source>
</evidence>
<dbReference type="InterPro" id="IPR005116">
    <property type="entry name" value="Transp-assoc_OB_typ1"/>
</dbReference>
<reference evidence="2" key="1">
    <citation type="submission" date="2016-10" db="EMBL/GenBank/DDBJ databases">
        <authorList>
            <person name="de Groot N.N."/>
        </authorList>
    </citation>
    <scope>NUCLEOTIDE SEQUENCE</scope>
</reference>
<proteinExistence type="predicted"/>
<sequence>MVSLELASHVKEGKRVKLICKPTSVALAKPSADMKNFSKNLSYSNQLNVVISSIDKGALLSSIVLKFGEFKLESIMSSDVIERLDLKIGDDVIALLKSNELSILEVLDD</sequence>
<gene>
    <name evidence="2" type="ORF">MNB_SV-5-242</name>
</gene>
<evidence type="ECO:0000259" key="1">
    <source>
        <dbReference type="Pfam" id="PF03459"/>
    </source>
</evidence>
<feature type="domain" description="Transport-associated OB type 1" evidence="1">
    <location>
        <begin position="43"/>
        <end position="101"/>
    </location>
</feature>
<dbReference type="Gene3D" id="2.40.50.100">
    <property type="match status" value="1"/>
</dbReference>
<dbReference type="InterPro" id="IPR008995">
    <property type="entry name" value="Mo/tungstate-bd_C_term_dom"/>
</dbReference>
<dbReference type="SUPFAM" id="SSF50331">
    <property type="entry name" value="MOP-like"/>
    <property type="match status" value="1"/>
</dbReference>
<protein>
    <submittedName>
        <fullName evidence="2">TOBE</fullName>
    </submittedName>
</protein>
<dbReference type="AlphaFoldDB" id="A0A1W1EER8"/>
<organism evidence="2">
    <name type="scientific">hydrothermal vent metagenome</name>
    <dbReference type="NCBI Taxonomy" id="652676"/>
    <lineage>
        <taxon>unclassified sequences</taxon>
        <taxon>metagenomes</taxon>
        <taxon>ecological metagenomes</taxon>
    </lineage>
</organism>
<dbReference type="Pfam" id="PF03459">
    <property type="entry name" value="TOBE"/>
    <property type="match status" value="1"/>
</dbReference>
<accession>A0A1W1EER8</accession>
<name>A0A1W1EER8_9ZZZZ</name>
<dbReference type="EMBL" id="FPKX01000052">
    <property type="protein sequence ID" value="SFZ98516.1"/>
    <property type="molecule type" value="Genomic_DNA"/>
</dbReference>